<keyword evidence="1" id="KW-0472">Membrane</keyword>
<evidence type="ECO:0000256" key="1">
    <source>
        <dbReference type="SAM" id="Phobius"/>
    </source>
</evidence>
<protein>
    <submittedName>
        <fullName evidence="2">Uncharacterized protein</fullName>
    </submittedName>
</protein>
<organism evidence="2 3">
    <name type="scientific">Anaerobutyricum hallii</name>
    <dbReference type="NCBI Taxonomy" id="39488"/>
    <lineage>
        <taxon>Bacteria</taxon>
        <taxon>Bacillati</taxon>
        <taxon>Bacillota</taxon>
        <taxon>Clostridia</taxon>
        <taxon>Lachnospirales</taxon>
        <taxon>Lachnospiraceae</taxon>
        <taxon>Anaerobutyricum</taxon>
    </lineage>
</organism>
<feature type="transmembrane region" description="Helical" evidence="1">
    <location>
        <begin position="168"/>
        <end position="187"/>
    </location>
</feature>
<feature type="transmembrane region" description="Helical" evidence="1">
    <location>
        <begin position="97"/>
        <end position="117"/>
    </location>
</feature>
<dbReference type="AlphaFoldDB" id="A0A173RTB2"/>
<dbReference type="Proteomes" id="UP000095390">
    <property type="component" value="Unassembled WGS sequence"/>
</dbReference>
<evidence type="ECO:0000313" key="3">
    <source>
        <dbReference type="Proteomes" id="UP000095390"/>
    </source>
</evidence>
<proteinExistence type="predicted"/>
<feature type="transmembrane region" description="Helical" evidence="1">
    <location>
        <begin position="47"/>
        <end position="65"/>
    </location>
</feature>
<reference evidence="2 3" key="1">
    <citation type="submission" date="2015-09" db="EMBL/GenBank/DDBJ databases">
        <authorList>
            <consortium name="Pathogen Informatics"/>
        </authorList>
    </citation>
    <scope>NUCLEOTIDE SEQUENCE [LARGE SCALE GENOMIC DNA]</scope>
    <source>
        <strain evidence="2 3">2789STDY5834966</strain>
    </source>
</reference>
<accession>A0A173RTB2</accession>
<keyword evidence="1" id="KW-1133">Transmembrane helix</keyword>
<feature type="transmembrane region" description="Helical" evidence="1">
    <location>
        <begin position="199"/>
        <end position="219"/>
    </location>
</feature>
<feature type="transmembrane region" description="Helical" evidence="1">
    <location>
        <begin position="122"/>
        <end position="138"/>
    </location>
</feature>
<keyword evidence="1" id="KW-0812">Transmembrane</keyword>
<name>A0A173RTB2_9FIRM</name>
<sequence length="235" mass="24672">MLSLLNIDYSSMISTLPLDSGSSDSLSNFINNGLVGLVTEADTTYKIAGSVIALILALIGCFFGYKLSRLFMGITGFIAGAIIGQIVASQILHVEGFASVLCIILCGAFIASLAFWIYRIGIFILCFALAFSAAGTLFPFEGDVQFFANVITGLIVGVLAVKYMRPVIILTSAIVCGTSAAGLLPGVTEYMGITTLSSLNSSAALTLALCVLGIAVQFLTTKEPVKKTVPRHKHG</sequence>
<feature type="transmembrane region" description="Helical" evidence="1">
    <location>
        <begin position="70"/>
        <end position="91"/>
    </location>
</feature>
<evidence type="ECO:0000313" key="2">
    <source>
        <dbReference type="EMBL" id="CUM81220.1"/>
    </source>
</evidence>
<feature type="transmembrane region" description="Helical" evidence="1">
    <location>
        <begin position="144"/>
        <end position="161"/>
    </location>
</feature>
<dbReference type="RefSeq" id="WP_055182168.1">
    <property type="nucleotide sequence ID" value="NZ_CYYC01000003.1"/>
</dbReference>
<dbReference type="EMBL" id="CYYC01000003">
    <property type="protein sequence ID" value="CUM81220.1"/>
    <property type="molecule type" value="Genomic_DNA"/>
</dbReference>
<gene>
    <name evidence="2" type="ORF">ERS852578_00397</name>
</gene>
<dbReference type="OrthoDB" id="1765330at2"/>